<dbReference type="CTD" id="41013"/>
<dbReference type="Proteomes" id="UP000053268">
    <property type="component" value="Unassembled WGS sequence"/>
</dbReference>
<keyword evidence="8" id="KW-1185">Reference proteome</keyword>
<dbReference type="STRING" id="66420.A0A0N1IMS5"/>
<evidence type="ECO:0000256" key="5">
    <source>
        <dbReference type="RuleBase" id="RU003651"/>
    </source>
</evidence>
<dbReference type="RefSeq" id="XP_013162845.1">
    <property type="nucleotide sequence ID" value="XM_013307391.1"/>
</dbReference>
<dbReference type="GO" id="GO:0005524">
    <property type="term" value="F:ATP binding"/>
    <property type="evidence" value="ECO:0007669"/>
    <property type="project" value="UniProtKB-KW"/>
</dbReference>
<dbReference type="Pfam" id="PF23242">
    <property type="entry name" value="AAA_lid_TRIP13_C"/>
    <property type="match status" value="1"/>
</dbReference>
<dbReference type="PANTHER" id="PTHR45991:SF1">
    <property type="entry name" value="PACHYTENE CHECKPOINT PROTEIN 2 HOMOLOG"/>
    <property type="match status" value="1"/>
</dbReference>
<dbReference type="SUPFAM" id="SSF52540">
    <property type="entry name" value="P-loop containing nucleoside triphosphate hydrolases"/>
    <property type="match status" value="1"/>
</dbReference>
<name>A0A0N1IMS5_PAPXU</name>
<dbReference type="GO" id="GO:0005694">
    <property type="term" value="C:chromosome"/>
    <property type="evidence" value="ECO:0007669"/>
    <property type="project" value="TreeGrafter"/>
</dbReference>
<dbReference type="FunFam" id="3.40.50.300:FF:001494">
    <property type="entry name" value="Pachytene checkpoint component Pch2"/>
    <property type="match status" value="1"/>
</dbReference>
<protein>
    <submittedName>
        <fullName evidence="9">Pachytene checkpoint protein 2 homolog</fullName>
    </submittedName>
    <submittedName>
        <fullName evidence="7">Pachytene checkpoint protein 2-like</fullName>
    </submittedName>
</protein>
<dbReference type="OrthoDB" id="10042665at2759"/>
<dbReference type="GO" id="GO:0016887">
    <property type="term" value="F:ATP hydrolysis activity"/>
    <property type="evidence" value="ECO:0007669"/>
    <property type="project" value="InterPro"/>
</dbReference>
<reference evidence="9" key="2">
    <citation type="submission" date="2025-04" db="UniProtKB">
        <authorList>
            <consortium name="RefSeq"/>
        </authorList>
    </citation>
    <scope>IDENTIFICATION</scope>
</reference>
<dbReference type="GO" id="GO:0007131">
    <property type="term" value="P:reciprocal meiotic recombination"/>
    <property type="evidence" value="ECO:0007669"/>
    <property type="project" value="TreeGrafter"/>
</dbReference>
<keyword evidence="4" id="KW-0469">Meiosis</keyword>
<reference evidence="7 8" key="1">
    <citation type="journal article" date="2015" name="Nat. Commun.">
        <title>Outbred genome sequencing and CRISPR/Cas9 gene editing in butterflies.</title>
        <authorList>
            <person name="Li X."/>
            <person name="Fan D."/>
            <person name="Zhang W."/>
            <person name="Liu G."/>
            <person name="Zhang L."/>
            <person name="Zhao L."/>
            <person name="Fang X."/>
            <person name="Chen L."/>
            <person name="Dong Y."/>
            <person name="Chen Y."/>
            <person name="Ding Y."/>
            <person name="Zhao R."/>
            <person name="Feng M."/>
            <person name="Zhu Y."/>
            <person name="Feng Y."/>
            <person name="Jiang X."/>
            <person name="Zhu D."/>
            <person name="Xiang H."/>
            <person name="Feng X."/>
            <person name="Li S."/>
            <person name="Wang J."/>
            <person name="Zhang G."/>
            <person name="Kronforst M.R."/>
            <person name="Wang W."/>
        </authorList>
    </citation>
    <scope>NUCLEOTIDE SEQUENCE [LARGE SCALE GENOMIC DNA]</scope>
    <source>
        <strain evidence="7">Ya'a_city_454_Px</strain>
        <tissue evidence="7">Whole body</tissue>
    </source>
</reference>
<comment type="similarity">
    <text evidence="1">Belongs to the AAA ATPase family. PCH2 subfamily.</text>
</comment>
<dbReference type="InterPro" id="IPR003960">
    <property type="entry name" value="ATPase_AAA_CS"/>
</dbReference>
<dbReference type="Gene3D" id="3.40.50.300">
    <property type="entry name" value="P-loop containing nucleotide triphosphate hydrolases"/>
    <property type="match status" value="1"/>
</dbReference>
<evidence type="ECO:0000259" key="6">
    <source>
        <dbReference type="SMART" id="SM00382"/>
    </source>
</evidence>
<evidence type="ECO:0000313" key="9">
    <source>
        <dbReference type="RefSeq" id="XP_013162845.1"/>
    </source>
</evidence>
<accession>A0A0N1IMS5</accession>
<dbReference type="GO" id="GO:0051598">
    <property type="term" value="P:meiotic recombination checkpoint signaling"/>
    <property type="evidence" value="ECO:0007669"/>
    <property type="project" value="TreeGrafter"/>
</dbReference>
<dbReference type="InterPro" id="IPR058249">
    <property type="entry name" value="Pch2_C"/>
</dbReference>
<dbReference type="Pfam" id="PF23563">
    <property type="entry name" value="TRIP13_N"/>
    <property type="match status" value="1"/>
</dbReference>
<evidence type="ECO:0000313" key="8">
    <source>
        <dbReference type="Proteomes" id="UP000053268"/>
    </source>
</evidence>
<dbReference type="KEGG" id="pxu:106114265"/>
<evidence type="ECO:0000313" key="7">
    <source>
        <dbReference type="EMBL" id="KPJ00915.1"/>
    </source>
</evidence>
<dbReference type="Pfam" id="PF00004">
    <property type="entry name" value="AAA"/>
    <property type="match status" value="1"/>
</dbReference>
<evidence type="ECO:0000256" key="2">
    <source>
        <dbReference type="ARBA" id="ARBA00022741"/>
    </source>
</evidence>
<gene>
    <name evidence="9" type="primary">LOC106114265</name>
    <name evidence="7" type="ORF">RR46_01394</name>
</gene>
<proteinExistence type="inferred from homology"/>
<keyword evidence="3 5" id="KW-0067">ATP-binding</keyword>
<dbReference type="InterPro" id="IPR003593">
    <property type="entry name" value="AAA+_ATPase"/>
</dbReference>
<dbReference type="InterPro" id="IPR003959">
    <property type="entry name" value="ATPase_AAA_core"/>
</dbReference>
<evidence type="ECO:0000256" key="1">
    <source>
        <dbReference type="ARBA" id="ARBA00007271"/>
    </source>
</evidence>
<dbReference type="PANTHER" id="PTHR45991">
    <property type="entry name" value="PACHYTENE CHECKPOINT PROTEIN 2"/>
    <property type="match status" value="1"/>
</dbReference>
<sequence>MMSSPLHVEVVQQRHSSLRKNDLKEMVHTFLANFTNLRPGTTLRNSNLEEDVKLQEHVQSITICDADHDCDVVTSETDLIFHIYKLDSFGAETDTLSENSPGEEVAVADVWTLPTEEFYGLWESLIYDSKLKENLLRFVETSFQFSDRGVDHNIVGWNRVVLLHGPPGTGKTSLCRALAQKVAVRLAHKFSRARLLEINAHGLFSKWFSESGKLVAKLFERIREIIEDPRALTCVLIDEVESLAHARRAALAGLEPSDSIRAVNAILTQLDRLKRHPNVLILTTSNLTGAIDVAFVDRADIKRLVGPPSQRATYEILRGCCEELMARGLIAPSEQLFSLQMLEAGGFIETDGSSTSLRLHNIAHEAAALSISARALRRLPFLTLALHVKPTCSISLSTFLEGLREALTQHIRDMTDFHNDAEQSIVANDHI</sequence>
<dbReference type="InterPro" id="IPR027417">
    <property type="entry name" value="P-loop_NTPase"/>
</dbReference>
<evidence type="ECO:0000256" key="3">
    <source>
        <dbReference type="ARBA" id="ARBA00022840"/>
    </source>
</evidence>
<dbReference type="SMART" id="SM00382">
    <property type="entry name" value="AAA"/>
    <property type="match status" value="1"/>
</dbReference>
<keyword evidence="2 5" id="KW-0547">Nucleotide-binding</keyword>
<dbReference type="PROSITE" id="PS00674">
    <property type="entry name" value="AAA"/>
    <property type="match status" value="1"/>
</dbReference>
<dbReference type="GO" id="GO:0005634">
    <property type="term" value="C:nucleus"/>
    <property type="evidence" value="ECO:0007669"/>
    <property type="project" value="TreeGrafter"/>
</dbReference>
<evidence type="ECO:0000256" key="4">
    <source>
        <dbReference type="ARBA" id="ARBA00023254"/>
    </source>
</evidence>
<organism evidence="7 8">
    <name type="scientific">Papilio xuthus</name>
    <name type="common">Asian swallowtail butterfly</name>
    <dbReference type="NCBI Taxonomy" id="66420"/>
    <lineage>
        <taxon>Eukaryota</taxon>
        <taxon>Metazoa</taxon>
        <taxon>Ecdysozoa</taxon>
        <taxon>Arthropoda</taxon>
        <taxon>Hexapoda</taxon>
        <taxon>Insecta</taxon>
        <taxon>Pterygota</taxon>
        <taxon>Neoptera</taxon>
        <taxon>Endopterygota</taxon>
        <taxon>Lepidoptera</taxon>
        <taxon>Glossata</taxon>
        <taxon>Ditrysia</taxon>
        <taxon>Papilionoidea</taxon>
        <taxon>Papilionidae</taxon>
        <taxon>Papilioninae</taxon>
        <taxon>Papilio</taxon>
    </lineage>
</organism>
<dbReference type="GeneID" id="106114265"/>
<dbReference type="AlphaFoldDB" id="A0A0N1IMS5"/>
<dbReference type="InterPro" id="IPR044539">
    <property type="entry name" value="Pch2-like"/>
</dbReference>
<feature type="domain" description="AAA+ ATPase" evidence="6">
    <location>
        <begin position="157"/>
        <end position="309"/>
    </location>
</feature>
<dbReference type="Proteomes" id="UP000694872">
    <property type="component" value="Unplaced"/>
</dbReference>
<dbReference type="EMBL" id="KQ459449">
    <property type="protein sequence ID" value="KPJ00915.1"/>
    <property type="molecule type" value="Genomic_DNA"/>
</dbReference>